<keyword evidence="4" id="KW-1185">Reference proteome</keyword>
<dbReference type="PRINTS" id="PR00050">
    <property type="entry name" value="COLDSHOCK"/>
</dbReference>
<feature type="region of interest" description="Disordered" evidence="1">
    <location>
        <begin position="70"/>
        <end position="102"/>
    </location>
</feature>
<dbReference type="InterPro" id="IPR012340">
    <property type="entry name" value="NA-bd_OB-fold"/>
</dbReference>
<reference evidence="3 4" key="1">
    <citation type="submission" date="2016-11" db="EMBL/GenBank/DDBJ databases">
        <authorList>
            <person name="Jaros S."/>
            <person name="Januszkiewicz K."/>
            <person name="Wedrychowicz H."/>
        </authorList>
    </citation>
    <scope>NUCLEOTIDE SEQUENCE [LARGE SCALE GENOMIC DNA]</scope>
    <source>
        <strain evidence="3 4">DSM 26892</strain>
    </source>
</reference>
<sequence length="178" mass="19087">MMTQTAGEDGEVVIGHVKWFDTSKGFGFVTASDVAGDILLHANVLRNFGQSSVAEGARVRIRMIETSRGKQAHSVLEIEPPDPADHPLGAPSSEPTVPETGGPLVPARVKWFDRSKGFGFANEFGSSDDVFIHVDVLHRSTLADLQPGEAVAIRVATGERGRLATHVSLWESAIDSDD</sequence>
<dbReference type="SMART" id="SM00357">
    <property type="entry name" value="CSP"/>
    <property type="match status" value="2"/>
</dbReference>
<dbReference type="CDD" id="cd04458">
    <property type="entry name" value="CSP_CDS"/>
    <property type="match status" value="2"/>
</dbReference>
<feature type="domain" description="CSD" evidence="2">
    <location>
        <begin position="104"/>
        <end position="169"/>
    </location>
</feature>
<dbReference type="InterPro" id="IPR050181">
    <property type="entry name" value="Cold_shock_domain"/>
</dbReference>
<dbReference type="InterPro" id="IPR011129">
    <property type="entry name" value="CSD"/>
</dbReference>
<dbReference type="EMBL" id="FQZA01000001">
    <property type="protein sequence ID" value="SHI35888.1"/>
    <property type="molecule type" value="Genomic_DNA"/>
</dbReference>
<dbReference type="RefSeq" id="WP_073126474.1">
    <property type="nucleotide sequence ID" value="NZ_FQZA01000001.1"/>
</dbReference>
<protein>
    <submittedName>
        <fullName evidence="3">Cold-shock DNA-binding protein family</fullName>
    </submittedName>
</protein>
<evidence type="ECO:0000313" key="3">
    <source>
        <dbReference type="EMBL" id="SHI35888.1"/>
    </source>
</evidence>
<dbReference type="SUPFAM" id="SSF50249">
    <property type="entry name" value="Nucleic acid-binding proteins"/>
    <property type="match status" value="2"/>
</dbReference>
<organism evidence="3 4">
    <name type="scientific">Palleronia salina</name>
    <dbReference type="NCBI Taxonomy" id="313368"/>
    <lineage>
        <taxon>Bacteria</taxon>
        <taxon>Pseudomonadati</taxon>
        <taxon>Pseudomonadota</taxon>
        <taxon>Alphaproteobacteria</taxon>
        <taxon>Rhodobacterales</taxon>
        <taxon>Roseobacteraceae</taxon>
        <taxon>Palleronia</taxon>
    </lineage>
</organism>
<dbReference type="Pfam" id="PF00313">
    <property type="entry name" value="CSD"/>
    <property type="match status" value="2"/>
</dbReference>
<dbReference type="Gene3D" id="2.40.50.140">
    <property type="entry name" value="Nucleic acid-binding proteins"/>
    <property type="match status" value="2"/>
</dbReference>
<dbReference type="GO" id="GO:0005829">
    <property type="term" value="C:cytosol"/>
    <property type="evidence" value="ECO:0007669"/>
    <property type="project" value="UniProtKB-ARBA"/>
</dbReference>
<dbReference type="PROSITE" id="PS51857">
    <property type="entry name" value="CSD_2"/>
    <property type="match status" value="2"/>
</dbReference>
<accession>A0A1M6AHT4</accession>
<dbReference type="STRING" id="313368.SAMN04488012_101126"/>
<keyword evidence="3" id="KW-0238">DNA-binding</keyword>
<name>A0A1M6AHT4_9RHOB</name>
<evidence type="ECO:0000259" key="2">
    <source>
        <dbReference type="PROSITE" id="PS51857"/>
    </source>
</evidence>
<dbReference type="AlphaFoldDB" id="A0A1M6AHT4"/>
<dbReference type="InterPro" id="IPR002059">
    <property type="entry name" value="CSP_DNA-bd"/>
</dbReference>
<dbReference type="Proteomes" id="UP000184040">
    <property type="component" value="Unassembled WGS sequence"/>
</dbReference>
<dbReference type="PANTHER" id="PTHR11544">
    <property type="entry name" value="COLD SHOCK DOMAIN CONTAINING PROTEINS"/>
    <property type="match status" value="1"/>
</dbReference>
<proteinExistence type="predicted"/>
<dbReference type="GO" id="GO:0003677">
    <property type="term" value="F:DNA binding"/>
    <property type="evidence" value="ECO:0007669"/>
    <property type="project" value="UniProtKB-KW"/>
</dbReference>
<feature type="domain" description="CSD" evidence="2">
    <location>
        <begin position="12"/>
        <end position="80"/>
    </location>
</feature>
<evidence type="ECO:0000256" key="1">
    <source>
        <dbReference type="SAM" id="MobiDB-lite"/>
    </source>
</evidence>
<gene>
    <name evidence="3" type="ORF">SAMN04488012_101126</name>
</gene>
<evidence type="ECO:0000313" key="4">
    <source>
        <dbReference type="Proteomes" id="UP000184040"/>
    </source>
</evidence>